<evidence type="ECO:0000256" key="1">
    <source>
        <dbReference type="SAM" id="MobiDB-lite"/>
    </source>
</evidence>
<dbReference type="SUPFAM" id="SSF55073">
    <property type="entry name" value="Nucleotide cyclase"/>
    <property type="match status" value="1"/>
</dbReference>
<dbReference type="PANTHER" id="PTHR44757:SF2">
    <property type="entry name" value="BIOFILM ARCHITECTURE MAINTENANCE PROTEIN MBAA"/>
    <property type="match status" value="1"/>
</dbReference>
<comment type="caution">
    <text evidence="7">The sequence shown here is derived from an EMBL/GenBank/DDBJ whole genome shotgun (WGS) entry which is preliminary data.</text>
</comment>
<dbReference type="Pfam" id="PF13185">
    <property type="entry name" value="GAF_2"/>
    <property type="match status" value="1"/>
</dbReference>
<dbReference type="Gene3D" id="3.20.20.450">
    <property type="entry name" value="EAL domain"/>
    <property type="match status" value="1"/>
</dbReference>
<organism evidence="7 8">
    <name type="scientific">Deinococcus metalli</name>
    <dbReference type="NCBI Taxonomy" id="1141878"/>
    <lineage>
        <taxon>Bacteria</taxon>
        <taxon>Thermotogati</taxon>
        <taxon>Deinococcota</taxon>
        <taxon>Deinococci</taxon>
        <taxon>Deinococcales</taxon>
        <taxon>Deinococcaceae</taxon>
        <taxon>Deinococcus</taxon>
    </lineage>
</organism>
<protein>
    <submittedName>
        <fullName evidence="7">Diguanylate cyclase (GGDEF)-like protein/PAS domain S-box-containing protein</fullName>
    </submittedName>
</protein>
<dbReference type="AlphaFoldDB" id="A0A7W8KEC7"/>
<proteinExistence type="predicted"/>
<dbReference type="SUPFAM" id="SSF55781">
    <property type="entry name" value="GAF domain-like"/>
    <property type="match status" value="2"/>
</dbReference>
<feature type="domain" description="GGDEF" evidence="5">
    <location>
        <begin position="498"/>
        <end position="633"/>
    </location>
</feature>
<dbReference type="SMART" id="SM00091">
    <property type="entry name" value="PAS"/>
    <property type="match status" value="1"/>
</dbReference>
<dbReference type="PROSITE" id="PS50113">
    <property type="entry name" value="PAC"/>
    <property type="match status" value="1"/>
</dbReference>
<dbReference type="Pfam" id="PF00563">
    <property type="entry name" value="EAL"/>
    <property type="match status" value="1"/>
</dbReference>
<keyword evidence="9" id="KW-1185">Reference proteome</keyword>
<dbReference type="SMART" id="SM00065">
    <property type="entry name" value="GAF"/>
    <property type="match status" value="2"/>
</dbReference>
<reference evidence="6" key="1">
    <citation type="journal article" date="2014" name="Int. J. Syst. Evol. Microbiol.">
        <title>Complete genome of a new Firmicutes species belonging to the dominant human colonic microbiota ('Ruminococcus bicirculans') reveals two chromosomes and a selective capacity to utilize plant glucans.</title>
        <authorList>
            <consortium name="NISC Comparative Sequencing Program"/>
            <person name="Wegmann U."/>
            <person name="Louis P."/>
            <person name="Goesmann A."/>
            <person name="Henrissat B."/>
            <person name="Duncan S.H."/>
            <person name="Flint H.J."/>
        </authorList>
    </citation>
    <scope>NUCLEOTIDE SEQUENCE</scope>
    <source>
        <strain evidence="6">CGMCC 1.18437</strain>
    </source>
</reference>
<dbReference type="PROSITE" id="PS50883">
    <property type="entry name" value="EAL"/>
    <property type="match status" value="1"/>
</dbReference>
<evidence type="ECO:0000313" key="9">
    <source>
        <dbReference type="Proteomes" id="UP000619376"/>
    </source>
</evidence>
<dbReference type="InterPro" id="IPR000700">
    <property type="entry name" value="PAS-assoc_C"/>
</dbReference>
<dbReference type="InterPro" id="IPR029016">
    <property type="entry name" value="GAF-like_dom_sf"/>
</dbReference>
<dbReference type="SUPFAM" id="SSF141868">
    <property type="entry name" value="EAL domain-like"/>
    <property type="match status" value="1"/>
</dbReference>
<dbReference type="SMART" id="SM00267">
    <property type="entry name" value="GGDEF"/>
    <property type="match status" value="1"/>
</dbReference>
<dbReference type="NCBIfam" id="TIGR00229">
    <property type="entry name" value="sensory_box"/>
    <property type="match status" value="1"/>
</dbReference>
<dbReference type="InterPro" id="IPR001633">
    <property type="entry name" value="EAL_dom"/>
</dbReference>
<dbReference type="InterPro" id="IPR043128">
    <property type="entry name" value="Rev_trsase/Diguanyl_cyclase"/>
</dbReference>
<dbReference type="Gene3D" id="3.30.70.270">
    <property type="match status" value="1"/>
</dbReference>
<dbReference type="InterPro" id="IPR029787">
    <property type="entry name" value="Nucleotide_cyclase"/>
</dbReference>
<reference evidence="6" key="4">
    <citation type="submission" date="2024-05" db="EMBL/GenBank/DDBJ databases">
        <authorList>
            <person name="Sun Q."/>
            <person name="Zhou Y."/>
        </authorList>
    </citation>
    <scope>NUCLEOTIDE SEQUENCE</scope>
    <source>
        <strain evidence="6">CGMCC 1.18437</strain>
    </source>
</reference>
<feature type="domain" description="PAC" evidence="3">
    <location>
        <begin position="415"/>
        <end position="465"/>
    </location>
</feature>
<dbReference type="Gene3D" id="3.30.450.40">
    <property type="match status" value="2"/>
</dbReference>
<dbReference type="Pfam" id="PF01590">
    <property type="entry name" value="GAF"/>
    <property type="match status" value="1"/>
</dbReference>
<dbReference type="EMBL" id="JACHFK010000004">
    <property type="protein sequence ID" value="MBB5376632.1"/>
    <property type="molecule type" value="Genomic_DNA"/>
</dbReference>
<dbReference type="PROSITE" id="PS50887">
    <property type="entry name" value="GGDEF"/>
    <property type="match status" value="1"/>
</dbReference>
<accession>A0A7W8KEC7</accession>
<name>A0A7W8KEC7_9DEIO</name>
<dbReference type="SMART" id="SM00052">
    <property type="entry name" value="EAL"/>
    <property type="match status" value="1"/>
</dbReference>
<evidence type="ECO:0000313" key="7">
    <source>
        <dbReference type="EMBL" id="MBB5376632.1"/>
    </source>
</evidence>
<gene>
    <name evidence="6" type="ORF">GCM10017781_18700</name>
    <name evidence="7" type="ORF">HNQ07_002096</name>
</gene>
<dbReference type="CDD" id="cd00130">
    <property type="entry name" value="PAS"/>
    <property type="match status" value="1"/>
</dbReference>
<dbReference type="InterPro" id="IPR052155">
    <property type="entry name" value="Biofilm_reg_signaling"/>
</dbReference>
<dbReference type="SUPFAM" id="SSF55785">
    <property type="entry name" value="PYP-like sensor domain (PAS domain)"/>
    <property type="match status" value="1"/>
</dbReference>
<dbReference type="PANTHER" id="PTHR44757">
    <property type="entry name" value="DIGUANYLATE CYCLASE DGCP"/>
    <property type="match status" value="1"/>
</dbReference>
<feature type="domain" description="PAS" evidence="2">
    <location>
        <begin position="347"/>
        <end position="393"/>
    </location>
</feature>
<dbReference type="Gene3D" id="3.30.450.20">
    <property type="entry name" value="PAS domain"/>
    <property type="match status" value="1"/>
</dbReference>
<dbReference type="InterPro" id="IPR035919">
    <property type="entry name" value="EAL_sf"/>
</dbReference>
<reference evidence="9" key="2">
    <citation type="journal article" date="2019" name="Int. J. Syst. Evol. Microbiol.">
        <title>The Global Catalogue of Microorganisms (GCM) 10K type strain sequencing project: providing services to taxonomists for standard genome sequencing and annotation.</title>
        <authorList>
            <consortium name="The Broad Institute Genomics Platform"/>
            <consortium name="The Broad Institute Genome Sequencing Center for Infectious Disease"/>
            <person name="Wu L."/>
            <person name="Ma J."/>
        </authorList>
    </citation>
    <scope>NUCLEOTIDE SEQUENCE [LARGE SCALE GENOMIC DNA]</scope>
    <source>
        <strain evidence="9">CGMCC 1.18437</strain>
    </source>
</reference>
<dbReference type="RefSeq" id="WP_184111369.1">
    <property type="nucleotide sequence ID" value="NZ_BNAJ01000004.1"/>
</dbReference>
<dbReference type="CDD" id="cd01949">
    <property type="entry name" value="GGDEF"/>
    <property type="match status" value="1"/>
</dbReference>
<feature type="region of interest" description="Disordered" evidence="1">
    <location>
        <begin position="1"/>
        <end position="21"/>
    </location>
</feature>
<evidence type="ECO:0000313" key="6">
    <source>
        <dbReference type="EMBL" id="GHF42642.1"/>
    </source>
</evidence>
<dbReference type="InterPro" id="IPR000014">
    <property type="entry name" value="PAS"/>
</dbReference>
<dbReference type="NCBIfam" id="TIGR00254">
    <property type="entry name" value="GGDEF"/>
    <property type="match status" value="1"/>
</dbReference>
<evidence type="ECO:0000259" key="4">
    <source>
        <dbReference type="PROSITE" id="PS50883"/>
    </source>
</evidence>
<dbReference type="Pfam" id="PF08448">
    <property type="entry name" value="PAS_4"/>
    <property type="match status" value="1"/>
</dbReference>
<dbReference type="PROSITE" id="PS50112">
    <property type="entry name" value="PAS"/>
    <property type="match status" value="1"/>
</dbReference>
<dbReference type="InterPro" id="IPR003018">
    <property type="entry name" value="GAF"/>
</dbReference>
<dbReference type="CDD" id="cd01948">
    <property type="entry name" value="EAL"/>
    <property type="match status" value="1"/>
</dbReference>
<dbReference type="InterPro" id="IPR013656">
    <property type="entry name" value="PAS_4"/>
</dbReference>
<feature type="domain" description="EAL" evidence="4">
    <location>
        <begin position="642"/>
        <end position="891"/>
    </location>
</feature>
<evidence type="ECO:0000259" key="3">
    <source>
        <dbReference type="PROSITE" id="PS50113"/>
    </source>
</evidence>
<reference evidence="7 8" key="3">
    <citation type="submission" date="2020-08" db="EMBL/GenBank/DDBJ databases">
        <title>Genomic Encyclopedia of Type Strains, Phase IV (KMG-IV): sequencing the most valuable type-strain genomes for metagenomic binning, comparative biology and taxonomic classification.</title>
        <authorList>
            <person name="Goeker M."/>
        </authorList>
    </citation>
    <scope>NUCLEOTIDE SEQUENCE [LARGE SCALE GENOMIC DNA]</scope>
    <source>
        <strain evidence="7 8">DSM 27521</strain>
    </source>
</reference>
<dbReference type="InterPro" id="IPR035965">
    <property type="entry name" value="PAS-like_dom_sf"/>
</dbReference>
<evidence type="ECO:0000259" key="5">
    <source>
        <dbReference type="PROSITE" id="PS50887"/>
    </source>
</evidence>
<evidence type="ECO:0000313" key="8">
    <source>
        <dbReference type="Proteomes" id="UP000539473"/>
    </source>
</evidence>
<sequence>MTGQNEVNVHPVPTGSPDARTAEAATVADRRELALLNRALRALDVALDRDALFQEVIDAVHDLLEVEHVGIGLVNGDCLSLREVAGNGEWIQHFPLGSGVAGQSIRSAQAVLVEDVATDPHYYPMHPGVVSEICVPLLDAGRVVALLNVESVARRLNERDLRPLVTLGTWLGRALERRRVQVETERQRRALDLLHELRNGFDAAPDQGAAIRVVVDGLSRTFGYPHVSVYMLEGDVATLQHQVGYTRVIEHIALTQGVLGRCCRSGEVQWLQDAVHDPVVLRAEDMVTSELCVPLVRDGEVIGALNVETLRDAPPLQDWDYQVIVSVAGYLQQALERHHLHERARQQEATYRLLAEHMTDLVCLHEPDGTLTYLSPSVQSLLGYAPHELLGRSPWPVLPRDARRSLANLQPGAPETRRWRAWHRDGHEVWLDTTVSRIASDDSGVFLSCSRDVTERQRAKERLEWEATHDSLTRLTNRAQLYASLELEMARARRSGRPAYAVLYLDLNRFKVVNDSLGHSAGDELLKAFAGRLRATMRPDDLVCRLGGDEFAVLMTGLPLPCLEEVQAAAGRLLRALESPFSLHGHAVRVTVSIGIAPGELHHATPADILRDADLSMYRAKRDPHHAVATFSADMHDHAVRQLTLEGDLPHAAQRGELEVLYQPIVCLDTGETSAMEALVRWRHPVLGMVSPLDFIPLAEELEIISGLGAFVLEDACRTFARVPGTCRVQVNVSPRQFRGSFVRTVQDVLARTGLAPARLGLEITESALVEDVEEAARTLGELRHMGINVQIDDFGTGHSSLAFLHRFPVDALKIDRAFIAKLGEDDVSADLVRTVLLLGQALRVPVIAEGIETAAQRDQLIALGCRRGQGYLFSRPLDRRAALAWAGALPG</sequence>
<dbReference type="Proteomes" id="UP000539473">
    <property type="component" value="Unassembled WGS sequence"/>
</dbReference>
<dbReference type="InterPro" id="IPR000160">
    <property type="entry name" value="GGDEF_dom"/>
</dbReference>
<dbReference type="EMBL" id="BNAJ01000004">
    <property type="protein sequence ID" value="GHF42642.1"/>
    <property type="molecule type" value="Genomic_DNA"/>
</dbReference>
<dbReference type="Proteomes" id="UP000619376">
    <property type="component" value="Unassembled WGS sequence"/>
</dbReference>
<evidence type="ECO:0000259" key="2">
    <source>
        <dbReference type="PROSITE" id="PS50112"/>
    </source>
</evidence>
<dbReference type="Pfam" id="PF00990">
    <property type="entry name" value="GGDEF"/>
    <property type="match status" value="1"/>
</dbReference>